<evidence type="ECO:0000313" key="3">
    <source>
        <dbReference type="Proteomes" id="UP001597344"/>
    </source>
</evidence>
<evidence type="ECO:0000256" key="1">
    <source>
        <dbReference type="SAM" id="MobiDB-lite"/>
    </source>
</evidence>
<keyword evidence="3" id="KW-1185">Reference proteome</keyword>
<dbReference type="Proteomes" id="UP001597344">
    <property type="component" value="Unassembled WGS sequence"/>
</dbReference>
<name>A0ABW5AZT2_9FLAO</name>
<sequence>MNKIILFIVLSTLISCGKQSKESKDAADQQATKQDTTPATPIDKYYPIPMDTKFASRLSKKESKSIFTRRRENQLGISNPVYQVYSYNDESGEYFLLLTDHMKAVNEEKDTLYDNIYAVYVTKKNNQFKKRSTVQDEIDNDWETSIGFWNKYSELSDLDNDGLVDPILVYGTRGQNAYKDGRVKIMVYYRGKRMSIKHQNSEIEDGRLTKINKNFYGLPTQIQEAVKEKMRQMVTNKHAIFSAEWEKKMANRAIRLEGK</sequence>
<gene>
    <name evidence="2" type="ORF">ACFSJT_11420</name>
</gene>
<protein>
    <submittedName>
        <fullName evidence="2">M949_RS01915 family surface polysaccharide biosynthesis protein</fullName>
    </submittedName>
</protein>
<proteinExistence type="predicted"/>
<accession>A0ABW5AZT2</accession>
<feature type="compositionally biased region" description="Polar residues" evidence="1">
    <location>
        <begin position="29"/>
        <end position="39"/>
    </location>
</feature>
<evidence type="ECO:0000313" key="2">
    <source>
        <dbReference type="EMBL" id="MFD2187399.1"/>
    </source>
</evidence>
<dbReference type="InterPro" id="IPR058148">
    <property type="entry name" value="M949_RS01915-like_dom"/>
</dbReference>
<feature type="region of interest" description="Disordered" evidence="1">
    <location>
        <begin position="23"/>
        <end position="45"/>
    </location>
</feature>
<dbReference type="EMBL" id="JBHUHY010000011">
    <property type="protein sequence ID" value="MFD2187399.1"/>
    <property type="molecule type" value="Genomic_DNA"/>
</dbReference>
<dbReference type="RefSeq" id="WP_378320396.1">
    <property type="nucleotide sequence ID" value="NZ_JBHUHY010000011.1"/>
</dbReference>
<dbReference type="PROSITE" id="PS51257">
    <property type="entry name" value="PROKAR_LIPOPROTEIN"/>
    <property type="match status" value="1"/>
</dbReference>
<dbReference type="NCBIfam" id="NF046077">
    <property type="entry name" value="LPS_M949_RS01915"/>
    <property type="match status" value="1"/>
</dbReference>
<comment type="caution">
    <text evidence="2">The sequence shown here is derived from an EMBL/GenBank/DDBJ whole genome shotgun (WGS) entry which is preliminary data.</text>
</comment>
<reference evidence="3" key="1">
    <citation type="journal article" date="2019" name="Int. J. Syst. Evol. Microbiol.">
        <title>The Global Catalogue of Microorganisms (GCM) 10K type strain sequencing project: providing services to taxonomists for standard genome sequencing and annotation.</title>
        <authorList>
            <consortium name="The Broad Institute Genomics Platform"/>
            <consortium name="The Broad Institute Genome Sequencing Center for Infectious Disease"/>
            <person name="Wu L."/>
            <person name="Ma J."/>
        </authorList>
    </citation>
    <scope>NUCLEOTIDE SEQUENCE [LARGE SCALE GENOMIC DNA]</scope>
    <source>
        <strain evidence="3">DT92</strain>
    </source>
</reference>
<organism evidence="2 3">
    <name type="scientific">Aquimarina celericrescens</name>
    <dbReference type="NCBI Taxonomy" id="1964542"/>
    <lineage>
        <taxon>Bacteria</taxon>
        <taxon>Pseudomonadati</taxon>
        <taxon>Bacteroidota</taxon>
        <taxon>Flavobacteriia</taxon>
        <taxon>Flavobacteriales</taxon>
        <taxon>Flavobacteriaceae</taxon>
        <taxon>Aquimarina</taxon>
    </lineage>
</organism>